<proteinExistence type="predicted"/>
<comment type="caution">
    <text evidence="1">The sequence shown here is derived from an EMBL/GenBank/DDBJ whole genome shotgun (WGS) entry which is preliminary data.</text>
</comment>
<name>A0ACC3S7N8_9PEZI</name>
<evidence type="ECO:0000313" key="2">
    <source>
        <dbReference type="Proteomes" id="UP001320706"/>
    </source>
</evidence>
<dbReference type="EMBL" id="JAMKPW020000038">
    <property type="protein sequence ID" value="KAK8200893.1"/>
    <property type="molecule type" value="Genomic_DNA"/>
</dbReference>
<gene>
    <name evidence="1" type="ORF">M8818_006211</name>
</gene>
<reference evidence="1" key="1">
    <citation type="submission" date="2024-02" db="EMBL/GenBank/DDBJ databases">
        <title>Metagenome Assembled Genome of Zalaria obscura JY119.</title>
        <authorList>
            <person name="Vighnesh L."/>
            <person name="Jagadeeshwari U."/>
            <person name="Venkata Ramana C."/>
            <person name="Sasikala C."/>
        </authorList>
    </citation>
    <scope>NUCLEOTIDE SEQUENCE</scope>
    <source>
        <strain evidence="1">JY119</strain>
    </source>
</reference>
<accession>A0ACC3S7N8</accession>
<sequence length="482" mass="51066">MAAPLATLGILSIGEMGLGVAKLLAAHNYRVITNITGRSQDTHTRAASVPVHPVSSDEDLAAQADYILSIVPPRDALSTAQRIFAASSKPLFQKRTRPLYYLDLNAVSPRSAREMGDIFAPVTEHIRFIDGGIIGPAPRQVPDSEGWKRPSIPTSGPYPLAEAEHGGKHLAEVLNTQHVSDEIGGASGLKMCFASLTKGFTALAIQSFTTAHRLNVLPELQDHLKQYSPKSLELTKSLTVMPPKAYRWVREMYEIGDTFVEDGGFEKDESIFYGVGKTYDLVANGTELGQEKTERRVKGKTPEDVAALMSEGIDKRKTKTDAWQRARPSSTNRTPASRSSTASPNPSSGSQGAKTPSSGAVPGNVWAERSKTAAQRSSSAAANVNREGSAAREEAGSGNASASAGGRPGSAQHAPVNGFNGAEVKEFLSRGGKGTVHKPNDGAGKTGGAWGTKDLANHMANGQPFFVTLSKQVSSLRAPKGG</sequence>
<evidence type="ECO:0000313" key="1">
    <source>
        <dbReference type="EMBL" id="KAK8200893.1"/>
    </source>
</evidence>
<organism evidence="1 2">
    <name type="scientific">Zalaria obscura</name>
    <dbReference type="NCBI Taxonomy" id="2024903"/>
    <lineage>
        <taxon>Eukaryota</taxon>
        <taxon>Fungi</taxon>
        <taxon>Dikarya</taxon>
        <taxon>Ascomycota</taxon>
        <taxon>Pezizomycotina</taxon>
        <taxon>Dothideomycetes</taxon>
        <taxon>Dothideomycetidae</taxon>
        <taxon>Dothideales</taxon>
        <taxon>Zalariaceae</taxon>
        <taxon>Zalaria</taxon>
    </lineage>
</organism>
<dbReference type="Proteomes" id="UP001320706">
    <property type="component" value="Unassembled WGS sequence"/>
</dbReference>
<keyword evidence="2" id="KW-1185">Reference proteome</keyword>
<protein>
    <submittedName>
        <fullName evidence="1">Uncharacterized protein</fullName>
    </submittedName>
</protein>